<dbReference type="NCBIfam" id="TIGR00528">
    <property type="entry name" value="gcvT"/>
    <property type="match status" value="1"/>
</dbReference>
<dbReference type="HAMAP" id="MF_00259">
    <property type="entry name" value="GcvT"/>
    <property type="match status" value="1"/>
</dbReference>
<dbReference type="EMBL" id="PVXM01000020">
    <property type="protein sequence ID" value="PRR73296.1"/>
    <property type="molecule type" value="Genomic_DNA"/>
</dbReference>
<dbReference type="RefSeq" id="WP_106005187.1">
    <property type="nucleotide sequence ID" value="NZ_CP136419.1"/>
</dbReference>
<dbReference type="SUPFAM" id="SSF103025">
    <property type="entry name" value="Folate-binding domain"/>
    <property type="match status" value="1"/>
</dbReference>
<sequence length="366" mass="39624">MADLKKPPLYEEHLAAGAKMVEFGGWMMPLQYTGIIEEHRRVRSSAGLFDVSHMGEIVVKGYDAFKLVQKLITNDAGRARGDRVIYSPMCYPDGGVVDDLLVYPRDGGEYLLVVNAANKDKDLAWIRENAVGLAAEVEDVSAATAQLAIQGPKALEILQPLTEGELASLGYYRWTRGRVLGVDCLISRTGYTGEDGFELYFAAEAAPHVWRRLLAAGKEKGLAAAGLGARDTLRLEAALPLYGHELGPDISPLEAGLERFVCLDKGDFNGRAALAAQQEEGVKRRLVGLIMVDRGVPRQGYPITAGGREIGRITSGSYAPSLEKNIALALVAAGTISTGAEVEVSIRGRLNRAVVVNLPFYRRSKK</sequence>
<dbReference type="GO" id="GO:0008168">
    <property type="term" value="F:methyltransferase activity"/>
    <property type="evidence" value="ECO:0007669"/>
    <property type="project" value="UniProtKB-KW"/>
</dbReference>
<dbReference type="Proteomes" id="UP000238415">
    <property type="component" value="Unassembled WGS sequence"/>
</dbReference>
<keyword evidence="12" id="KW-1185">Reference proteome</keyword>
<dbReference type="Gene3D" id="2.40.30.110">
    <property type="entry name" value="Aminomethyltransferase beta-barrel domains"/>
    <property type="match status" value="1"/>
</dbReference>
<keyword evidence="11" id="KW-0489">Methyltransferase</keyword>
<proteinExistence type="inferred from homology"/>
<comment type="caution">
    <text evidence="11">The sequence shown here is derived from an EMBL/GenBank/DDBJ whole genome shotgun (WGS) entry which is preliminary data.</text>
</comment>
<evidence type="ECO:0000256" key="2">
    <source>
        <dbReference type="ARBA" id="ARBA00012616"/>
    </source>
</evidence>
<keyword evidence="4 7" id="KW-0808">Transferase</keyword>
<evidence type="ECO:0000256" key="7">
    <source>
        <dbReference type="HAMAP-Rule" id="MF_00259"/>
    </source>
</evidence>
<dbReference type="InterPro" id="IPR028896">
    <property type="entry name" value="GcvT/YgfZ/DmdA"/>
</dbReference>
<dbReference type="InterPro" id="IPR006222">
    <property type="entry name" value="GCVT_N"/>
</dbReference>
<dbReference type="PIRSF" id="PIRSF006487">
    <property type="entry name" value="GcvT"/>
    <property type="match status" value="1"/>
</dbReference>
<dbReference type="InterPro" id="IPR029043">
    <property type="entry name" value="GcvT/YgfZ_C"/>
</dbReference>
<organism evidence="11 12">
    <name type="scientific">Neomoorella humiferrea</name>
    <dbReference type="NCBI Taxonomy" id="676965"/>
    <lineage>
        <taxon>Bacteria</taxon>
        <taxon>Bacillati</taxon>
        <taxon>Bacillota</taxon>
        <taxon>Clostridia</taxon>
        <taxon>Neomoorellales</taxon>
        <taxon>Neomoorellaceae</taxon>
        <taxon>Neomoorella</taxon>
    </lineage>
</organism>
<dbReference type="GO" id="GO:0005829">
    <property type="term" value="C:cytosol"/>
    <property type="evidence" value="ECO:0007669"/>
    <property type="project" value="TreeGrafter"/>
</dbReference>
<gene>
    <name evidence="7 11" type="primary">gcvT</name>
    <name evidence="11" type="ORF">MOHU_11960</name>
</gene>
<dbReference type="Gene3D" id="4.10.1250.10">
    <property type="entry name" value="Aminomethyltransferase fragment"/>
    <property type="match status" value="1"/>
</dbReference>
<evidence type="ECO:0000313" key="11">
    <source>
        <dbReference type="EMBL" id="PRR73296.1"/>
    </source>
</evidence>
<dbReference type="InterPro" id="IPR013977">
    <property type="entry name" value="GcvT_C"/>
</dbReference>
<accession>A0A2T0AT65</accession>
<evidence type="ECO:0000256" key="8">
    <source>
        <dbReference type="PIRSR" id="PIRSR006487-1"/>
    </source>
</evidence>
<dbReference type="GO" id="GO:0032259">
    <property type="term" value="P:methylation"/>
    <property type="evidence" value="ECO:0007669"/>
    <property type="project" value="UniProtKB-KW"/>
</dbReference>
<dbReference type="InterPro" id="IPR022903">
    <property type="entry name" value="GcvT_bac"/>
</dbReference>
<feature type="domain" description="Aminomethyltransferase C-terminal" evidence="10">
    <location>
        <begin position="284"/>
        <end position="361"/>
    </location>
</feature>
<dbReference type="GO" id="GO:0005960">
    <property type="term" value="C:glycine cleavage complex"/>
    <property type="evidence" value="ECO:0007669"/>
    <property type="project" value="InterPro"/>
</dbReference>
<protein>
    <recommendedName>
        <fullName evidence="2 7">Aminomethyltransferase</fullName>
        <ecNumber evidence="2 7">2.1.2.10</ecNumber>
    </recommendedName>
    <alternativeName>
        <fullName evidence="5 7">Glycine cleavage system T protein</fullName>
    </alternativeName>
</protein>
<dbReference type="NCBIfam" id="NF001567">
    <property type="entry name" value="PRK00389.1"/>
    <property type="match status" value="1"/>
</dbReference>
<feature type="binding site" evidence="8">
    <location>
        <position position="198"/>
    </location>
    <ligand>
        <name>substrate</name>
    </ligand>
</feature>
<comment type="subunit">
    <text evidence="7">The glycine cleavage system is composed of four proteins: P, T, L and H.</text>
</comment>
<evidence type="ECO:0000256" key="4">
    <source>
        <dbReference type="ARBA" id="ARBA00022679"/>
    </source>
</evidence>
<dbReference type="InterPro" id="IPR027266">
    <property type="entry name" value="TrmE/GcvT-like"/>
</dbReference>
<dbReference type="FunFam" id="2.40.30.110:FF:000003">
    <property type="entry name" value="Aminomethyltransferase"/>
    <property type="match status" value="1"/>
</dbReference>
<evidence type="ECO:0000256" key="3">
    <source>
        <dbReference type="ARBA" id="ARBA00022576"/>
    </source>
</evidence>
<dbReference type="GO" id="GO:0004047">
    <property type="term" value="F:aminomethyltransferase activity"/>
    <property type="evidence" value="ECO:0007669"/>
    <property type="project" value="UniProtKB-UniRule"/>
</dbReference>
<evidence type="ECO:0000256" key="6">
    <source>
        <dbReference type="ARBA" id="ARBA00047665"/>
    </source>
</evidence>
<dbReference type="Pfam" id="PF08669">
    <property type="entry name" value="GCV_T_C"/>
    <property type="match status" value="1"/>
</dbReference>
<evidence type="ECO:0000256" key="5">
    <source>
        <dbReference type="ARBA" id="ARBA00031395"/>
    </source>
</evidence>
<dbReference type="Pfam" id="PF01571">
    <property type="entry name" value="GCV_T"/>
    <property type="match status" value="1"/>
</dbReference>
<dbReference type="Gene3D" id="3.30.70.1400">
    <property type="entry name" value="Aminomethyltransferase beta-barrel domains"/>
    <property type="match status" value="1"/>
</dbReference>
<dbReference type="EC" id="2.1.2.10" evidence="2 7"/>
<dbReference type="SUPFAM" id="SSF101790">
    <property type="entry name" value="Aminomethyltransferase beta-barrel domain"/>
    <property type="match status" value="1"/>
</dbReference>
<comment type="catalytic activity">
    <reaction evidence="6 7">
        <text>N(6)-[(R)-S(8)-aminomethyldihydrolipoyl]-L-lysyl-[protein] + (6S)-5,6,7,8-tetrahydrofolate = N(6)-[(R)-dihydrolipoyl]-L-lysyl-[protein] + (6R)-5,10-methylene-5,6,7,8-tetrahydrofolate + NH4(+)</text>
        <dbReference type="Rhea" id="RHEA:16945"/>
        <dbReference type="Rhea" id="RHEA-COMP:10475"/>
        <dbReference type="Rhea" id="RHEA-COMP:10492"/>
        <dbReference type="ChEBI" id="CHEBI:15636"/>
        <dbReference type="ChEBI" id="CHEBI:28938"/>
        <dbReference type="ChEBI" id="CHEBI:57453"/>
        <dbReference type="ChEBI" id="CHEBI:83100"/>
        <dbReference type="ChEBI" id="CHEBI:83143"/>
        <dbReference type="EC" id="2.1.2.10"/>
    </reaction>
</comment>
<evidence type="ECO:0000259" key="10">
    <source>
        <dbReference type="Pfam" id="PF08669"/>
    </source>
</evidence>
<reference evidence="11 12" key="1">
    <citation type="submission" date="2018-03" db="EMBL/GenBank/DDBJ databases">
        <title>Genome sequence of Moorella humiferrea DSM 23265.</title>
        <authorList>
            <person name="Poehlein A."/>
            <person name="Daniel R."/>
        </authorList>
    </citation>
    <scope>NUCLEOTIDE SEQUENCE [LARGE SCALE GENOMIC DNA]</scope>
    <source>
        <strain evidence="11 12">DSM 23265</strain>
    </source>
</reference>
<feature type="domain" description="GCVT N-terminal" evidence="9">
    <location>
        <begin position="9"/>
        <end position="265"/>
    </location>
</feature>
<dbReference type="GO" id="GO:0008483">
    <property type="term" value="F:transaminase activity"/>
    <property type="evidence" value="ECO:0007669"/>
    <property type="project" value="UniProtKB-KW"/>
</dbReference>
<name>A0A2T0AT65_9FIRM</name>
<comment type="similarity">
    <text evidence="1 7">Belongs to the GcvT family.</text>
</comment>
<evidence type="ECO:0000313" key="12">
    <source>
        <dbReference type="Proteomes" id="UP000238415"/>
    </source>
</evidence>
<evidence type="ECO:0000259" key="9">
    <source>
        <dbReference type="Pfam" id="PF01571"/>
    </source>
</evidence>
<dbReference type="AlphaFoldDB" id="A0A2T0AT65"/>
<comment type="function">
    <text evidence="7">The glycine cleavage system catalyzes the degradation of glycine.</text>
</comment>
<dbReference type="PANTHER" id="PTHR43757:SF2">
    <property type="entry name" value="AMINOMETHYLTRANSFERASE, MITOCHONDRIAL"/>
    <property type="match status" value="1"/>
</dbReference>
<dbReference type="GO" id="GO:0019464">
    <property type="term" value="P:glycine decarboxylation via glycine cleavage system"/>
    <property type="evidence" value="ECO:0007669"/>
    <property type="project" value="UniProtKB-UniRule"/>
</dbReference>
<keyword evidence="3 7" id="KW-0032">Aminotransferase</keyword>
<dbReference type="Gene3D" id="3.30.1360.120">
    <property type="entry name" value="Probable tRNA modification gtpase trme, domain 1"/>
    <property type="match status" value="1"/>
</dbReference>
<dbReference type="PANTHER" id="PTHR43757">
    <property type="entry name" value="AMINOMETHYLTRANSFERASE"/>
    <property type="match status" value="1"/>
</dbReference>
<evidence type="ECO:0000256" key="1">
    <source>
        <dbReference type="ARBA" id="ARBA00008609"/>
    </source>
</evidence>
<dbReference type="OrthoDB" id="9774591at2"/>
<dbReference type="InterPro" id="IPR006223">
    <property type="entry name" value="GcvT"/>
</dbReference>